<accession>A0AAN9VEM4</accession>
<evidence type="ECO:0000256" key="1">
    <source>
        <dbReference type="SAM" id="Coils"/>
    </source>
</evidence>
<feature type="compositionally biased region" description="Basic and acidic residues" evidence="2">
    <location>
        <begin position="567"/>
        <end position="584"/>
    </location>
</feature>
<gene>
    <name evidence="3" type="ORF">R5R35_006632</name>
</gene>
<dbReference type="PANTHER" id="PTHR19321">
    <property type="entry name" value="PROTEIN REGULATOR OF CYTOKINESIS 1 PRC1-RELATED"/>
    <property type="match status" value="1"/>
</dbReference>
<feature type="coiled-coil region" evidence="1">
    <location>
        <begin position="218"/>
        <end position="245"/>
    </location>
</feature>
<dbReference type="Gene3D" id="1.20.58.1520">
    <property type="match status" value="1"/>
</dbReference>
<feature type="coiled-coil region" evidence="1">
    <location>
        <begin position="34"/>
        <end position="61"/>
    </location>
</feature>
<organism evidence="3 4">
    <name type="scientific">Gryllus longicercus</name>
    <dbReference type="NCBI Taxonomy" id="2509291"/>
    <lineage>
        <taxon>Eukaryota</taxon>
        <taxon>Metazoa</taxon>
        <taxon>Ecdysozoa</taxon>
        <taxon>Arthropoda</taxon>
        <taxon>Hexapoda</taxon>
        <taxon>Insecta</taxon>
        <taxon>Pterygota</taxon>
        <taxon>Neoptera</taxon>
        <taxon>Polyneoptera</taxon>
        <taxon>Orthoptera</taxon>
        <taxon>Ensifera</taxon>
        <taxon>Gryllidea</taxon>
        <taxon>Grylloidea</taxon>
        <taxon>Gryllidae</taxon>
        <taxon>Gryllinae</taxon>
        <taxon>Gryllus</taxon>
    </lineage>
</organism>
<comment type="caution">
    <text evidence="3">The sequence shown here is derived from an EMBL/GenBank/DDBJ whole genome shotgun (WGS) entry which is preliminary data.</text>
</comment>
<evidence type="ECO:0000256" key="2">
    <source>
        <dbReference type="SAM" id="MobiDB-lite"/>
    </source>
</evidence>
<keyword evidence="4" id="KW-1185">Reference proteome</keyword>
<feature type="compositionally biased region" description="Polar residues" evidence="2">
    <location>
        <begin position="550"/>
        <end position="564"/>
    </location>
</feature>
<feature type="region of interest" description="Disordered" evidence="2">
    <location>
        <begin position="443"/>
        <end position="631"/>
    </location>
</feature>
<protein>
    <recommendedName>
        <fullName evidence="5">Protein regulator of cytokinesis 1</fullName>
    </recommendedName>
</protein>
<proteinExistence type="predicted"/>
<dbReference type="AlphaFoldDB" id="A0AAN9VEM4"/>
<feature type="compositionally biased region" description="Basic and acidic residues" evidence="2">
    <location>
        <begin position="443"/>
        <end position="452"/>
    </location>
</feature>
<dbReference type="PANTHER" id="PTHR19321:SF41">
    <property type="entry name" value="FASCETTO-RELATED"/>
    <property type="match status" value="1"/>
</dbReference>
<evidence type="ECO:0008006" key="5">
    <source>
        <dbReference type="Google" id="ProtNLM"/>
    </source>
</evidence>
<keyword evidence="1" id="KW-0175">Coiled coil</keyword>
<dbReference type="GO" id="GO:0051256">
    <property type="term" value="P:mitotic spindle midzone assembly"/>
    <property type="evidence" value="ECO:0007669"/>
    <property type="project" value="TreeGrafter"/>
</dbReference>
<evidence type="ECO:0000313" key="3">
    <source>
        <dbReference type="EMBL" id="KAK7790021.1"/>
    </source>
</evidence>
<dbReference type="GO" id="GO:1990023">
    <property type="term" value="C:mitotic spindle midzone"/>
    <property type="evidence" value="ECO:0007669"/>
    <property type="project" value="TreeGrafter"/>
</dbReference>
<dbReference type="Pfam" id="PF03999">
    <property type="entry name" value="MAP65_ASE1"/>
    <property type="match status" value="1"/>
</dbReference>
<name>A0AAN9VEM4_9ORTH</name>
<evidence type="ECO:0000313" key="4">
    <source>
        <dbReference type="Proteomes" id="UP001378592"/>
    </source>
</evidence>
<dbReference type="GO" id="GO:0008017">
    <property type="term" value="F:microtubule binding"/>
    <property type="evidence" value="ECO:0007669"/>
    <property type="project" value="InterPro"/>
</dbReference>
<reference evidence="3 4" key="1">
    <citation type="submission" date="2024-03" db="EMBL/GenBank/DDBJ databases">
        <title>The genome assembly and annotation of the cricket Gryllus longicercus Weissman &amp; Gray.</title>
        <authorList>
            <person name="Szrajer S."/>
            <person name="Gray D."/>
            <person name="Ylla G."/>
        </authorList>
    </citation>
    <scope>NUCLEOTIDE SEQUENCE [LARGE SCALE GENOMIC DNA]</scope>
    <source>
        <strain evidence="3">DAG 2021-001</strain>
        <tissue evidence="3">Whole body minus gut</tissue>
    </source>
</reference>
<dbReference type="InterPro" id="IPR007145">
    <property type="entry name" value="MAP65_Ase1_PRC1"/>
</dbReference>
<dbReference type="GO" id="GO:0005737">
    <property type="term" value="C:cytoplasm"/>
    <property type="evidence" value="ECO:0007669"/>
    <property type="project" value="TreeGrafter"/>
</dbReference>
<dbReference type="Proteomes" id="UP001378592">
    <property type="component" value="Unassembled WGS sequence"/>
</dbReference>
<sequence>MGGENIRTSCTDALRKVCEKKVQTLVDIWKTIGHPNLQMKVEELCNNVEQLFNEMIEEEAVYQCNLAAHVEELLEEAALLCQNVNADHDNIIEGLEDSNISLLRLQDILNDRLKEYRLCKEDRLNTYHELLEKERQLCSSLGLRKRPALKGVPKEEELEEFSNYIAQKFEEKKVMYQQFDETKKKIEEIYLELGTTPDISARRILDPDSPICCSSENVILMKELHQDMEQKLEKVKSESIEIRETLSKLWDCLNIEYSEREAILQQYPGHSISSIDALKAQVQKYERKKDQNIRMFVEASRAELADLWIKCGFGEKQRQHFYLHYYSNCFTEDLLEIHETEIKKLKSYFSENSDILELARKREILWEKMIEMEERVHDPKRFANRGGNLLREEKERSAIRKDLPALDKELKALLGAYEKKHKAAFLYEDNDLRDSIQSKWDDFQKKKKEEKLARRKGKANSQEDEELTTVIRKIPNTPATIPRKTNKSENKPTRGVNETESCKSERHRVRRIFAKRDKQNATSRSQMSKVDIELAPPDSLRIHLKKSENKASGNETSNRRSSQARLPLRENNRRDDSVGKRVDFVSKTPPRGNSANAPGFRTPQLLQSQPRERLTRIQSAPRLRQRTSTVK</sequence>
<dbReference type="EMBL" id="JAZDUA010000671">
    <property type="protein sequence ID" value="KAK7790021.1"/>
    <property type="molecule type" value="Genomic_DNA"/>
</dbReference>